<evidence type="ECO:0008006" key="5">
    <source>
        <dbReference type="Google" id="ProtNLM"/>
    </source>
</evidence>
<evidence type="ECO:0000256" key="1">
    <source>
        <dbReference type="ARBA" id="ARBA00022729"/>
    </source>
</evidence>
<name>A0A4R4ZVM6_9ACTN</name>
<protein>
    <recommendedName>
        <fullName evidence="5">EPTP domain-containing protein</fullName>
    </recommendedName>
</protein>
<dbReference type="InterPro" id="IPR009039">
    <property type="entry name" value="EAR"/>
</dbReference>
<evidence type="ECO:0000256" key="2">
    <source>
        <dbReference type="ARBA" id="ARBA00022737"/>
    </source>
</evidence>
<dbReference type="InterPro" id="IPR005492">
    <property type="entry name" value="EPTP"/>
</dbReference>
<dbReference type="AlphaFoldDB" id="A0A4R4ZVM6"/>
<reference evidence="3 4" key="1">
    <citation type="submission" date="2019-03" db="EMBL/GenBank/DDBJ databases">
        <title>Draft genome sequences of novel Actinobacteria.</title>
        <authorList>
            <person name="Sahin N."/>
            <person name="Ay H."/>
            <person name="Saygin H."/>
        </authorList>
    </citation>
    <scope>NUCLEOTIDE SEQUENCE [LARGE SCALE GENOMIC DNA]</scope>
    <source>
        <strain evidence="3 4">JCM 13523</strain>
    </source>
</reference>
<dbReference type="Pfam" id="PF03736">
    <property type="entry name" value="EPTP"/>
    <property type="match status" value="3"/>
</dbReference>
<dbReference type="RefSeq" id="WP_132164299.1">
    <property type="nucleotide sequence ID" value="NZ_SMKX01000002.1"/>
</dbReference>
<sequence>MARKLSELQRIPTSGARAVEAFAIDGRELLAIPQLAYDVPGTAAGMNAGDSNTELLILERQGAEYVAFATLPAPGGEDAEFFTIADRSFLAVACIRTGSGPYGYFTDSFIYEWNGTEFELFQAIPAFAAKQWKHWTIGDRHFLGLAQGLALPHFEGRNRDSVIFEWDGSKFGEFQTIPSQWAYNWHAFELADQHFLAHADHVGESVLYRWTGSQYLPHQPLLARTGRAFATFSTYLIVAGLSEPPSVLRWDGDRFAANGTLDGLGTRELTIVEHDGHTYLIRINFILGTPADPQPSLTSQLYEWRDGFELLADFPTTGGTDAEVLSVDDGIVFAVSNSLSAEIRFAGETVIYRLAD</sequence>
<keyword evidence="1" id="KW-0732">Signal</keyword>
<proteinExistence type="predicted"/>
<gene>
    <name evidence="3" type="ORF">E1263_01025</name>
</gene>
<dbReference type="PANTHER" id="PTHR15261">
    <property type="entry name" value="THROMBOSPONDIN-TYPE LAMININ G DOMAIN AND EAR REPEAT-CONTAINING"/>
    <property type="match status" value="1"/>
</dbReference>
<dbReference type="EMBL" id="SMKX01000002">
    <property type="protein sequence ID" value="TDD63241.1"/>
    <property type="molecule type" value="Genomic_DNA"/>
</dbReference>
<dbReference type="Proteomes" id="UP000295124">
    <property type="component" value="Unassembled WGS sequence"/>
</dbReference>
<keyword evidence="4" id="KW-1185">Reference proteome</keyword>
<keyword evidence="2" id="KW-0677">Repeat</keyword>
<evidence type="ECO:0000313" key="3">
    <source>
        <dbReference type="EMBL" id="TDD63241.1"/>
    </source>
</evidence>
<organism evidence="3 4">
    <name type="scientific">Kribbella antibiotica</name>
    <dbReference type="NCBI Taxonomy" id="190195"/>
    <lineage>
        <taxon>Bacteria</taxon>
        <taxon>Bacillati</taxon>
        <taxon>Actinomycetota</taxon>
        <taxon>Actinomycetes</taxon>
        <taxon>Propionibacteriales</taxon>
        <taxon>Kribbellaceae</taxon>
        <taxon>Kribbella</taxon>
    </lineage>
</organism>
<dbReference type="GO" id="GO:0007165">
    <property type="term" value="P:signal transduction"/>
    <property type="evidence" value="ECO:0007669"/>
    <property type="project" value="TreeGrafter"/>
</dbReference>
<dbReference type="PANTHER" id="PTHR15261:SF4">
    <property type="entry name" value="THROMBOSPONDIN-TYPE LAMININ G DOMAIN AND EAR REPEAT-CONTAINING PROTEIN"/>
    <property type="match status" value="1"/>
</dbReference>
<comment type="caution">
    <text evidence="3">The sequence shown here is derived from an EMBL/GenBank/DDBJ whole genome shotgun (WGS) entry which is preliminary data.</text>
</comment>
<evidence type="ECO:0000313" key="4">
    <source>
        <dbReference type="Proteomes" id="UP000295124"/>
    </source>
</evidence>
<accession>A0A4R4ZVM6</accession>
<dbReference type="OrthoDB" id="8437637at2"/>
<dbReference type="PROSITE" id="PS50912">
    <property type="entry name" value="EAR"/>
    <property type="match status" value="3"/>
</dbReference>